<name>A0AAI8U1X1_MYCME</name>
<dbReference type="Proteomes" id="UP001241092">
    <property type="component" value="Chromosome"/>
</dbReference>
<accession>A0AAI8U1X1</accession>
<proteinExistence type="predicted"/>
<organism evidence="1 2">
    <name type="scientific">Mycolicibacterium mageritense</name>
    <name type="common">Mycobacterium mageritense</name>
    <dbReference type="NCBI Taxonomy" id="53462"/>
    <lineage>
        <taxon>Bacteria</taxon>
        <taxon>Bacillati</taxon>
        <taxon>Actinomycetota</taxon>
        <taxon>Actinomycetes</taxon>
        <taxon>Mycobacteriales</taxon>
        <taxon>Mycobacteriaceae</taxon>
        <taxon>Mycolicibacterium</taxon>
    </lineage>
</organism>
<evidence type="ECO:0000313" key="2">
    <source>
        <dbReference type="Proteomes" id="UP001241092"/>
    </source>
</evidence>
<dbReference type="EMBL" id="AP027452">
    <property type="protein sequence ID" value="BDY32989.1"/>
    <property type="molecule type" value="Genomic_DNA"/>
</dbReference>
<evidence type="ECO:0000313" key="1">
    <source>
        <dbReference type="EMBL" id="BDY32989.1"/>
    </source>
</evidence>
<gene>
    <name evidence="1" type="ORF">hbim_06961</name>
</gene>
<dbReference type="AlphaFoldDB" id="A0AAI8U1X1"/>
<reference evidence="1" key="1">
    <citation type="submission" date="2023-03" db="EMBL/GenBank/DDBJ databases">
        <title>Draft genome sequence of a Mycolicibacterium mageritense strain H4_3_1 isolated from a hybrid biological-inorganic system reactor.</title>
        <authorList>
            <person name="Feng X."/>
            <person name="Kazama D."/>
            <person name="Sato K."/>
            <person name="Kobayashi H."/>
        </authorList>
    </citation>
    <scope>NUCLEOTIDE SEQUENCE</scope>
    <source>
        <strain evidence="1">H4_3_1</strain>
    </source>
</reference>
<protein>
    <submittedName>
        <fullName evidence="1">Uncharacterized protein</fullName>
    </submittedName>
</protein>
<sequence>MRTILAIAAAVVFIPLGFALYWATSDITPHPGPGMLENMPGLGGVLGRLPCEQYGNPDGPPCSAPSP</sequence>